<evidence type="ECO:0000259" key="1">
    <source>
        <dbReference type="Pfam" id="PF11350"/>
    </source>
</evidence>
<dbReference type="EMBL" id="MN738914">
    <property type="protein sequence ID" value="QHT30955.1"/>
    <property type="molecule type" value="Genomic_DNA"/>
</dbReference>
<name>A0A6C0EUJ9_9ZZZZ</name>
<sequence>MKHIKYRFIVDPDVIRDYNVRIPVQIGYYIGTYLNDPDGWSKHGYRFEPVESRESVLIRLSSPATIKKVCGLPGNLSCAELGGRYMYLNADRWFNGASASKLSILNYRQYMVSHEIGHILGHDHVKCPCKNCPAPIMLQQTKGIGECQPNTKV</sequence>
<reference evidence="2" key="1">
    <citation type="journal article" date="2020" name="Nature">
        <title>Giant virus diversity and host interactions through global metagenomics.</title>
        <authorList>
            <person name="Schulz F."/>
            <person name="Roux S."/>
            <person name="Paez-Espino D."/>
            <person name="Jungbluth S."/>
            <person name="Walsh D.A."/>
            <person name="Denef V.J."/>
            <person name="McMahon K.D."/>
            <person name="Konstantinidis K.T."/>
            <person name="Eloe-Fadrosh E.A."/>
            <person name="Kyrpides N.C."/>
            <person name="Woyke T."/>
        </authorList>
    </citation>
    <scope>NUCLEOTIDE SEQUENCE</scope>
    <source>
        <strain evidence="2">GVMAG-M-3300009151-50</strain>
    </source>
</reference>
<evidence type="ECO:0000313" key="2">
    <source>
        <dbReference type="EMBL" id="QHT30955.1"/>
    </source>
</evidence>
<dbReference type="InterPro" id="IPR022603">
    <property type="entry name" value="DUF3152"/>
</dbReference>
<dbReference type="SUPFAM" id="SSF55486">
    <property type="entry name" value="Metalloproteases ('zincins'), catalytic domain"/>
    <property type="match status" value="1"/>
</dbReference>
<organism evidence="2">
    <name type="scientific">viral metagenome</name>
    <dbReference type="NCBI Taxonomy" id="1070528"/>
    <lineage>
        <taxon>unclassified sequences</taxon>
        <taxon>metagenomes</taxon>
        <taxon>organismal metagenomes</taxon>
    </lineage>
</organism>
<proteinExistence type="predicted"/>
<dbReference type="AlphaFoldDB" id="A0A6C0EUJ9"/>
<protein>
    <recommendedName>
        <fullName evidence="1">DUF3152 domain-containing protein</fullName>
    </recommendedName>
</protein>
<feature type="domain" description="DUF3152" evidence="1">
    <location>
        <begin position="30"/>
        <end position="145"/>
    </location>
</feature>
<dbReference type="Pfam" id="PF11350">
    <property type="entry name" value="DUF3152"/>
    <property type="match status" value="1"/>
</dbReference>
<accession>A0A6C0EUJ9</accession>